<protein>
    <recommendedName>
        <fullName evidence="2">AMP-dependent synthetase/ligase domain-containing protein</fullName>
    </recommendedName>
</protein>
<dbReference type="OrthoDB" id="6614653at2759"/>
<organism evidence="3 4">
    <name type="scientific">Aspergillus terreus</name>
    <dbReference type="NCBI Taxonomy" id="33178"/>
    <lineage>
        <taxon>Eukaryota</taxon>
        <taxon>Fungi</taxon>
        <taxon>Dikarya</taxon>
        <taxon>Ascomycota</taxon>
        <taxon>Pezizomycotina</taxon>
        <taxon>Eurotiomycetes</taxon>
        <taxon>Eurotiomycetidae</taxon>
        <taxon>Eurotiales</taxon>
        <taxon>Aspergillaceae</taxon>
        <taxon>Aspergillus</taxon>
        <taxon>Aspergillus subgen. Circumdati</taxon>
    </lineage>
</organism>
<dbReference type="GO" id="GO:0031956">
    <property type="term" value="F:medium-chain fatty acid-CoA ligase activity"/>
    <property type="evidence" value="ECO:0007669"/>
    <property type="project" value="TreeGrafter"/>
</dbReference>
<dbReference type="InterPro" id="IPR020845">
    <property type="entry name" value="AMP-binding_CS"/>
</dbReference>
<dbReference type="InterPro" id="IPR000873">
    <property type="entry name" value="AMP-dep_synth/lig_dom"/>
</dbReference>
<dbReference type="GO" id="GO:0006631">
    <property type="term" value="P:fatty acid metabolic process"/>
    <property type="evidence" value="ECO:0007669"/>
    <property type="project" value="TreeGrafter"/>
</dbReference>
<dbReference type="SUPFAM" id="SSF56801">
    <property type="entry name" value="Acetyl-CoA synthetase-like"/>
    <property type="match status" value="1"/>
</dbReference>
<keyword evidence="4" id="KW-1185">Reference proteome</keyword>
<evidence type="ECO:0000256" key="1">
    <source>
        <dbReference type="ARBA" id="ARBA00006432"/>
    </source>
</evidence>
<evidence type="ECO:0000259" key="2">
    <source>
        <dbReference type="Pfam" id="PF00501"/>
    </source>
</evidence>
<evidence type="ECO:0000313" key="3">
    <source>
        <dbReference type="EMBL" id="GFF21118.1"/>
    </source>
</evidence>
<dbReference type="VEuPathDB" id="FungiDB:ATEG_07065"/>
<feature type="domain" description="AMP-dependent synthetase/ligase" evidence="2">
    <location>
        <begin position="74"/>
        <end position="372"/>
    </location>
</feature>
<dbReference type="InterPro" id="IPR042099">
    <property type="entry name" value="ANL_N_sf"/>
</dbReference>
<dbReference type="PANTHER" id="PTHR43201">
    <property type="entry name" value="ACYL-COA SYNTHETASE"/>
    <property type="match status" value="1"/>
</dbReference>
<comment type="caution">
    <text evidence="3">The sequence shown here is derived from an EMBL/GenBank/DDBJ whole genome shotgun (WGS) entry which is preliminary data.</text>
</comment>
<reference evidence="3 4" key="1">
    <citation type="submission" date="2020-01" db="EMBL/GenBank/DDBJ databases">
        <title>Aspergillus terreus IFO 6365 whole genome shotgun sequence.</title>
        <authorList>
            <person name="Kanamasa S."/>
            <person name="Takahashi H."/>
        </authorList>
    </citation>
    <scope>NUCLEOTIDE SEQUENCE [LARGE SCALE GENOMIC DNA]</scope>
    <source>
        <strain evidence="3 4">IFO 6365</strain>
    </source>
</reference>
<evidence type="ECO:0000313" key="4">
    <source>
        <dbReference type="Proteomes" id="UP000452235"/>
    </source>
</evidence>
<dbReference type="InterPro" id="IPR045851">
    <property type="entry name" value="AMP-bd_C_sf"/>
</dbReference>
<dbReference type="Proteomes" id="UP000452235">
    <property type="component" value="Unassembled WGS sequence"/>
</dbReference>
<name>A0A5M3Z6F5_ASPTE</name>
<dbReference type="PANTHER" id="PTHR43201:SF8">
    <property type="entry name" value="ACYL-COA SYNTHETASE FAMILY MEMBER 3"/>
    <property type="match status" value="1"/>
</dbReference>
<sequence length="530" mass="58670">MTWQTEIPGLPDEFIFQSLVKVANEHLESNAVTLYDHRTKSNTNCADLLADILGLQKVVLNILTPEARSALRAGRDVFILIVAPLGYEWLVGYLTGFSLGAVVACISDDLPGPEVARFIEDTSASAVLLASHARVTRQSLSDFATCPALNIQQSLPHRPLSRPEQFTVNPAHRPDPKSIGTVMFTSGSTSRPKGVLHSRETNNKRVSDVVDAKLMINIFSLMTSAPASGATGILYSLAYIVLGGIVHFPPAVWTPRWAWELIRTGTVSSLVDFPNVYQELIEFYWENLASLPPAEKDAYLDGLRSLVYAGVIGLINTYAATEVGHICLTTPADEDFSNNCVGYLETGVDVKLGDGPLSELLVRTRYMFLGYLNRPDLTKQAFDDEGYYRTGDIVRREGGKYYIKGRLRVDVVQIDEHLVFVADIEAAIMSLPYVRQIHVVPLPTARSQQAVAAILRPREHTVSPAEITIDRLREDLRRTGLKEHQLPTILRVTDPSIPLPIVGGGKPGKTKTLKQYFPESYRVEYELEKA</sequence>
<dbReference type="AlphaFoldDB" id="A0A5M3Z6F5"/>
<gene>
    <name evidence="3" type="ORF">ATEIFO6365_0014005000</name>
</gene>
<dbReference type="Gene3D" id="3.40.50.12780">
    <property type="entry name" value="N-terminal domain of ligase-like"/>
    <property type="match status" value="1"/>
</dbReference>
<dbReference type="EMBL" id="BLJY01000014">
    <property type="protein sequence ID" value="GFF21118.1"/>
    <property type="molecule type" value="Genomic_DNA"/>
</dbReference>
<proteinExistence type="inferred from homology"/>
<comment type="similarity">
    <text evidence="1">Belongs to the ATP-dependent AMP-binding enzyme family.</text>
</comment>
<dbReference type="PROSITE" id="PS00455">
    <property type="entry name" value="AMP_BINDING"/>
    <property type="match status" value="1"/>
</dbReference>
<dbReference type="Gene3D" id="3.30.300.30">
    <property type="match status" value="1"/>
</dbReference>
<accession>A0A5M3Z6F5</accession>
<dbReference type="Pfam" id="PF00501">
    <property type="entry name" value="AMP-binding"/>
    <property type="match status" value="1"/>
</dbReference>